<proteinExistence type="predicted"/>
<evidence type="ECO:0000313" key="1">
    <source>
        <dbReference type="EMBL" id="KAL1621099.1"/>
    </source>
</evidence>
<keyword evidence="2" id="KW-1185">Reference proteome</keyword>
<accession>A0ABR3SIG7</accession>
<dbReference type="PANTHER" id="PTHR43106:SF1">
    <property type="entry name" value="DEHYDROGENASE-RELATED"/>
    <property type="match status" value="1"/>
</dbReference>
<comment type="caution">
    <text evidence="1">The sequence shown here is derived from an EMBL/GenBank/DDBJ whole genome shotgun (WGS) entry which is preliminary data.</text>
</comment>
<dbReference type="InterPro" id="IPR036188">
    <property type="entry name" value="FAD/NAD-bd_sf"/>
</dbReference>
<dbReference type="PANTHER" id="PTHR43106">
    <property type="entry name" value="DEHYDROGENASE-RELATED"/>
    <property type="match status" value="1"/>
</dbReference>
<protein>
    <submittedName>
        <fullName evidence="1">Uncharacterized protein</fullName>
    </submittedName>
</protein>
<dbReference type="Gene3D" id="3.50.50.60">
    <property type="entry name" value="FAD/NAD(P)-binding domain"/>
    <property type="match status" value="1"/>
</dbReference>
<name>A0ABR3SIG7_9PEZI</name>
<evidence type="ECO:0000313" key="2">
    <source>
        <dbReference type="Proteomes" id="UP001521116"/>
    </source>
</evidence>
<dbReference type="SUPFAM" id="SSF51905">
    <property type="entry name" value="FAD/NAD(P)-binding domain"/>
    <property type="match status" value="1"/>
</dbReference>
<organism evidence="1 2">
    <name type="scientific">Neofusicoccum ribis</name>
    <dbReference type="NCBI Taxonomy" id="45134"/>
    <lineage>
        <taxon>Eukaryota</taxon>
        <taxon>Fungi</taxon>
        <taxon>Dikarya</taxon>
        <taxon>Ascomycota</taxon>
        <taxon>Pezizomycotina</taxon>
        <taxon>Dothideomycetes</taxon>
        <taxon>Dothideomycetes incertae sedis</taxon>
        <taxon>Botryosphaeriales</taxon>
        <taxon>Botryosphaeriaceae</taxon>
        <taxon>Neofusicoccum</taxon>
    </lineage>
</organism>
<dbReference type="Proteomes" id="UP001521116">
    <property type="component" value="Unassembled WGS sequence"/>
</dbReference>
<sequence length="435" mass="47133">MKDTFDVLIVGMGPAGLAAAAKLGESGLSFAIIDAGKAVDDRDRYSPNDSTQGHGGAGLFSDGKFSFFPSASDLWSLPRGTDLRAAYDWTCSVLQAAGLDTPPFPDNPNAYSPGHAPGTEEWVLKAYPSDYLSLEARLALVRSMVESCRGTIYSERKVLDLAHDAALDHFTVQTQHSQTNEVTYLTAKRLVLASGRFGPLERCLRGLTAHHAFRRLEVGFRIQQRSDRAFFRDMRQLDPKLRIREPGGGVEWRTFCVCRQGETCLTQTGGLWTVSGRSDCPPTSWSNSGFNTRVFDEGLAERAWRPLEKALGSAGAHFEVSAAAVLRGDAGAVAALDRIYGPELRAKMAEGLRRLSLAFEDLGMDEDAKLIGPTLEGIGWYPQVDGDLRLLDAPAWVAGDTCGLFRGIVAAMISGHYAAASVMNNTGHISKGWTA</sequence>
<reference evidence="1 2" key="1">
    <citation type="submission" date="2024-02" db="EMBL/GenBank/DDBJ databases">
        <title>De novo assembly and annotation of 12 fungi associated with fruit tree decline syndrome in Ontario, Canada.</title>
        <authorList>
            <person name="Sulman M."/>
            <person name="Ellouze W."/>
            <person name="Ilyukhin E."/>
        </authorList>
    </citation>
    <scope>NUCLEOTIDE SEQUENCE [LARGE SCALE GENOMIC DNA]</scope>
    <source>
        <strain evidence="1 2">M1-105</strain>
    </source>
</reference>
<gene>
    <name evidence="1" type="ORF">SLS56_009304</name>
</gene>
<dbReference type="EMBL" id="JAJVDC020000155">
    <property type="protein sequence ID" value="KAL1621099.1"/>
    <property type="molecule type" value="Genomic_DNA"/>
</dbReference>